<dbReference type="AlphaFoldDB" id="W7HQ91"/>
<keyword evidence="3" id="KW-1185">Reference proteome</keyword>
<name>W7HQ91_9PEZI</name>
<evidence type="ECO:0000256" key="1">
    <source>
        <dbReference type="SAM" id="MobiDB-lite"/>
    </source>
</evidence>
<dbReference type="EMBL" id="KI966427">
    <property type="protein sequence ID" value="EWC45324.1"/>
    <property type="molecule type" value="Genomic_DNA"/>
</dbReference>
<sequence>MPGPLSPGKLAGKWDAVDVVDGDWIHESTDVPTSLSVSSGGRLMGRPSQWIGKRDIS</sequence>
<evidence type="ECO:0000313" key="2">
    <source>
        <dbReference type="EMBL" id="EWC45324.1"/>
    </source>
</evidence>
<gene>
    <name evidence="2" type="ORF">DRE_00723</name>
</gene>
<organism evidence="2 3">
    <name type="scientific">Drechslerella stenobrocha 248</name>
    <dbReference type="NCBI Taxonomy" id="1043628"/>
    <lineage>
        <taxon>Eukaryota</taxon>
        <taxon>Fungi</taxon>
        <taxon>Dikarya</taxon>
        <taxon>Ascomycota</taxon>
        <taxon>Pezizomycotina</taxon>
        <taxon>Orbiliomycetes</taxon>
        <taxon>Orbiliales</taxon>
        <taxon>Orbiliaceae</taxon>
        <taxon>Drechslerella</taxon>
    </lineage>
</organism>
<proteinExistence type="predicted"/>
<dbReference type="Proteomes" id="UP000024837">
    <property type="component" value="Unassembled WGS sequence"/>
</dbReference>
<protein>
    <submittedName>
        <fullName evidence="2">Uncharacterized protein</fullName>
    </submittedName>
</protein>
<feature type="region of interest" description="Disordered" evidence="1">
    <location>
        <begin position="35"/>
        <end position="57"/>
    </location>
</feature>
<evidence type="ECO:0000313" key="3">
    <source>
        <dbReference type="Proteomes" id="UP000024837"/>
    </source>
</evidence>
<reference evidence="2 3" key="1">
    <citation type="submission" date="2013-05" db="EMBL/GenBank/DDBJ databases">
        <title>Drechslerella stenobrocha genome reveals carnivorous origination and mechanical trapping mechanism of predatory fungi.</title>
        <authorList>
            <person name="Liu X."/>
            <person name="Zhang W."/>
            <person name="Liu K."/>
        </authorList>
    </citation>
    <scope>NUCLEOTIDE SEQUENCE [LARGE SCALE GENOMIC DNA]</scope>
    <source>
        <strain evidence="2 3">248</strain>
    </source>
</reference>
<dbReference type="HOGENOM" id="CLU_2996486_0_0_1"/>
<accession>W7HQ91</accession>